<name>A0A1H6HBW7_CHRCI</name>
<reference evidence="1 2" key="1">
    <citation type="submission" date="2016-10" db="EMBL/GenBank/DDBJ databases">
        <authorList>
            <person name="de Groot N.N."/>
        </authorList>
    </citation>
    <scope>NUCLEOTIDE SEQUENCE [LARGE SCALE GENOMIC DNA]</scope>
    <source>
        <strain evidence="1 2">DSM 23031</strain>
    </source>
</reference>
<proteinExistence type="predicted"/>
<dbReference type="Proteomes" id="UP000198561">
    <property type="component" value="Unassembled WGS sequence"/>
</dbReference>
<gene>
    <name evidence="1" type="ORF">SAMN05421593_1494</name>
</gene>
<accession>A0A1H6HBW7</accession>
<protein>
    <submittedName>
        <fullName evidence="1">Uncharacterized protein</fullName>
    </submittedName>
</protein>
<dbReference type="AlphaFoldDB" id="A0A1H6HBW7"/>
<dbReference type="EMBL" id="FNWQ01000002">
    <property type="protein sequence ID" value="SEH31590.1"/>
    <property type="molecule type" value="Genomic_DNA"/>
</dbReference>
<evidence type="ECO:0000313" key="2">
    <source>
        <dbReference type="Proteomes" id="UP000198561"/>
    </source>
</evidence>
<evidence type="ECO:0000313" key="1">
    <source>
        <dbReference type="EMBL" id="SEH31590.1"/>
    </source>
</evidence>
<sequence>MPTTLIDGPVPQSSLLLDGCSVIEQCIHSMEAEGTMYLQELYFLLYSKMGMFL</sequence>
<dbReference type="STRING" id="680127.SAMN05421593_1494"/>
<organism evidence="1 2">
    <name type="scientific">Chryseobacterium culicis</name>
    <dbReference type="NCBI Taxonomy" id="680127"/>
    <lineage>
        <taxon>Bacteria</taxon>
        <taxon>Pseudomonadati</taxon>
        <taxon>Bacteroidota</taxon>
        <taxon>Flavobacteriia</taxon>
        <taxon>Flavobacteriales</taxon>
        <taxon>Weeksellaceae</taxon>
        <taxon>Chryseobacterium group</taxon>
        <taxon>Chryseobacterium</taxon>
    </lineage>
</organism>